<evidence type="ECO:0000313" key="6">
    <source>
        <dbReference type="EMBL" id="MCY6370379.1"/>
    </source>
</evidence>
<gene>
    <name evidence="6" type="primary">fliO</name>
    <name evidence="6" type="ORF">OXH55_07000</name>
</gene>
<protein>
    <recommendedName>
        <fullName evidence="5">Flagellar protein</fullName>
    </recommendedName>
</protein>
<evidence type="ECO:0000256" key="4">
    <source>
        <dbReference type="ARBA" id="ARBA00023136"/>
    </source>
</evidence>
<feature type="transmembrane region" description="Helical" evidence="5">
    <location>
        <begin position="6"/>
        <end position="27"/>
    </location>
</feature>
<keyword evidence="5" id="KW-0975">Bacterial flagellum</keyword>
<keyword evidence="7" id="KW-1185">Reference proteome</keyword>
<dbReference type="Proteomes" id="UP001079657">
    <property type="component" value="Unassembled WGS sequence"/>
</dbReference>
<name>A0ABT4CQV5_9CLOT</name>
<dbReference type="RefSeq" id="WP_268049122.1">
    <property type="nucleotide sequence ID" value="NZ_JAPQES010000002.1"/>
</dbReference>
<sequence length="118" mass="13644">MGTKETLEMLIKIVLFLPFIIFLIYLLGKYGGTKLQSIQNGRYMKILDRMPLSKENSLLITKIGGKGYVISSTQGRVEILKELDEEELIKFEESKNNFEQVSVKDMVKKLKIKKEDKQ</sequence>
<evidence type="ECO:0000256" key="1">
    <source>
        <dbReference type="ARBA" id="ARBA00022475"/>
    </source>
</evidence>
<keyword evidence="4 5" id="KW-0472">Membrane</keyword>
<keyword evidence="6" id="KW-0282">Flagellum</keyword>
<evidence type="ECO:0000256" key="5">
    <source>
        <dbReference type="RuleBase" id="RU362064"/>
    </source>
</evidence>
<comment type="caution">
    <text evidence="6">The sequence shown here is derived from an EMBL/GenBank/DDBJ whole genome shotgun (WGS) entry which is preliminary data.</text>
</comment>
<keyword evidence="6" id="KW-0966">Cell projection</keyword>
<comment type="subcellular location">
    <subcellularLocation>
        <location evidence="5">Cell membrane</location>
    </subcellularLocation>
    <subcellularLocation>
        <location evidence="5">Bacterial flagellum basal body</location>
    </subcellularLocation>
</comment>
<evidence type="ECO:0000256" key="3">
    <source>
        <dbReference type="ARBA" id="ARBA00022989"/>
    </source>
</evidence>
<dbReference type="NCBIfam" id="TIGR03500">
    <property type="entry name" value="FliO_TIGR"/>
    <property type="match status" value="1"/>
</dbReference>
<accession>A0ABT4CQV5</accession>
<comment type="similarity">
    <text evidence="5">Belongs to the FliO/MopB family.</text>
</comment>
<keyword evidence="6" id="KW-0969">Cilium</keyword>
<keyword evidence="3 5" id="KW-1133">Transmembrane helix</keyword>
<dbReference type="InterPro" id="IPR022781">
    <property type="entry name" value="Flagellar_biosynth_FliO"/>
</dbReference>
<dbReference type="EMBL" id="JAPQES010000002">
    <property type="protein sequence ID" value="MCY6370379.1"/>
    <property type="molecule type" value="Genomic_DNA"/>
</dbReference>
<keyword evidence="1 5" id="KW-1003">Cell membrane</keyword>
<evidence type="ECO:0000313" key="7">
    <source>
        <dbReference type="Proteomes" id="UP001079657"/>
    </source>
</evidence>
<dbReference type="Pfam" id="PF04347">
    <property type="entry name" value="FliO"/>
    <property type="match status" value="1"/>
</dbReference>
<proteinExistence type="inferred from homology"/>
<reference evidence="6" key="1">
    <citation type="submission" date="2022-12" db="EMBL/GenBank/DDBJ databases">
        <authorList>
            <person name="Wang J."/>
        </authorList>
    </citation>
    <scope>NUCLEOTIDE SEQUENCE</scope>
    <source>
        <strain evidence="6">HY-42-06</strain>
    </source>
</reference>
<organism evidence="6 7">
    <name type="scientific">Clostridium ganghwense</name>
    <dbReference type="NCBI Taxonomy" id="312089"/>
    <lineage>
        <taxon>Bacteria</taxon>
        <taxon>Bacillati</taxon>
        <taxon>Bacillota</taxon>
        <taxon>Clostridia</taxon>
        <taxon>Eubacteriales</taxon>
        <taxon>Clostridiaceae</taxon>
        <taxon>Clostridium</taxon>
    </lineage>
</organism>
<evidence type="ECO:0000256" key="2">
    <source>
        <dbReference type="ARBA" id="ARBA00022692"/>
    </source>
</evidence>
<keyword evidence="2 5" id="KW-0812">Transmembrane</keyword>